<dbReference type="GO" id="GO:0000287">
    <property type="term" value="F:magnesium ion binding"/>
    <property type="evidence" value="ECO:0007669"/>
    <property type="project" value="UniProtKB-UniRule"/>
</dbReference>
<dbReference type="InterPro" id="IPR045229">
    <property type="entry name" value="TPP_enz"/>
</dbReference>
<keyword evidence="8 12" id="KW-0460">Magnesium</keyword>
<dbReference type="PANTHER" id="PTHR18968">
    <property type="entry name" value="THIAMINE PYROPHOSPHATE ENZYMES"/>
    <property type="match status" value="1"/>
</dbReference>
<dbReference type="UniPathway" id="UPA00049">
    <property type="reaction ID" value="UER00059"/>
</dbReference>
<dbReference type="Pfam" id="PF02775">
    <property type="entry name" value="TPP_enzyme_C"/>
    <property type="match status" value="1"/>
</dbReference>
<evidence type="ECO:0000256" key="3">
    <source>
        <dbReference type="ARBA" id="ARBA00007812"/>
    </source>
</evidence>
<evidence type="ECO:0000256" key="12">
    <source>
        <dbReference type="RuleBase" id="RU003591"/>
    </source>
</evidence>
<reference evidence="16 17" key="1">
    <citation type="submission" date="2019-10" db="EMBL/GenBank/DDBJ databases">
        <title>Comparative genomics of sulfur disproportionating microorganisms.</title>
        <authorList>
            <person name="Ward L.M."/>
            <person name="Bertran E."/>
            <person name="Johnston D."/>
        </authorList>
    </citation>
    <scope>NUCLEOTIDE SEQUENCE [LARGE SCALE GENOMIC DNA]</scope>
    <source>
        <strain evidence="16 17">DSM 14055</strain>
    </source>
</reference>
<accession>A0A6N7INW4</accession>
<dbReference type="EMBL" id="WHYR01000006">
    <property type="protein sequence ID" value="MQL51289.1"/>
    <property type="molecule type" value="Genomic_DNA"/>
</dbReference>
<evidence type="ECO:0000259" key="13">
    <source>
        <dbReference type="Pfam" id="PF00205"/>
    </source>
</evidence>
<evidence type="ECO:0000259" key="14">
    <source>
        <dbReference type="Pfam" id="PF02775"/>
    </source>
</evidence>
<dbReference type="AlphaFoldDB" id="A0A6N7INW4"/>
<evidence type="ECO:0000256" key="5">
    <source>
        <dbReference type="ARBA" id="ARBA00022605"/>
    </source>
</evidence>
<dbReference type="FunFam" id="3.40.50.970:FF:000007">
    <property type="entry name" value="Acetolactate synthase"/>
    <property type="match status" value="1"/>
</dbReference>
<keyword evidence="10 12" id="KW-0100">Branched-chain amino acid biosynthesis</keyword>
<evidence type="ECO:0000256" key="9">
    <source>
        <dbReference type="ARBA" id="ARBA00023052"/>
    </source>
</evidence>
<evidence type="ECO:0000313" key="17">
    <source>
        <dbReference type="Proteomes" id="UP000441717"/>
    </source>
</evidence>
<dbReference type="InterPro" id="IPR011766">
    <property type="entry name" value="TPP_enzyme_TPP-bd"/>
</dbReference>
<dbReference type="InterPro" id="IPR012846">
    <property type="entry name" value="Acetolactate_synth_lsu"/>
</dbReference>
<organism evidence="16 17">
    <name type="scientific">Desulfofundulus thermobenzoicus</name>
    <dbReference type="NCBI Taxonomy" id="29376"/>
    <lineage>
        <taxon>Bacteria</taxon>
        <taxon>Bacillati</taxon>
        <taxon>Bacillota</taxon>
        <taxon>Clostridia</taxon>
        <taxon>Eubacteriales</taxon>
        <taxon>Peptococcaceae</taxon>
        <taxon>Desulfofundulus</taxon>
    </lineage>
</organism>
<evidence type="ECO:0000256" key="1">
    <source>
        <dbReference type="ARBA" id="ARBA00004974"/>
    </source>
</evidence>
<feature type="domain" description="Thiamine pyrophosphate enzyme N-terminal TPP-binding" evidence="15">
    <location>
        <begin position="4"/>
        <end position="117"/>
    </location>
</feature>
<comment type="pathway">
    <text evidence="1 12">Amino-acid biosynthesis; L-isoleucine biosynthesis; L-isoleucine from 2-oxobutanoate: step 1/4.</text>
</comment>
<evidence type="ECO:0000256" key="4">
    <source>
        <dbReference type="ARBA" id="ARBA00013145"/>
    </source>
</evidence>
<evidence type="ECO:0000256" key="7">
    <source>
        <dbReference type="ARBA" id="ARBA00022723"/>
    </source>
</evidence>
<dbReference type="Pfam" id="PF00205">
    <property type="entry name" value="TPP_enzyme_M"/>
    <property type="match status" value="1"/>
</dbReference>
<dbReference type="Gene3D" id="3.40.50.970">
    <property type="match status" value="2"/>
</dbReference>
<evidence type="ECO:0000256" key="2">
    <source>
        <dbReference type="ARBA" id="ARBA00005025"/>
    </source>
</evidence>
<evidence type="ECO:0000256" key="11">
    <source>
        <dbReference type="ARBA" id="ARBA00048670"/>
    </source>
</evidence>
<evidence type="ECO:0000256" key="8">
    <source>
        <dbReference type="ARBA" id="ARBA00022842"/>
    </source>
</evidence>
<proteinExistence type="inferred from homology"/>
<dbReference type="InterPro" id="IPR000399">
    <property type="entry name" value="TPP-bd_CS"/>
</dbReference>
<keyword evidence="6 12" id="KW-0808">Transferase</keyword>
<keyword evidence="5 12" id="KW-0028">Amino-acid biosynthesis</keyword>
<dbReference type="InterPro" id="IPR012001">
    <property type="entry name" value="Thiamin_PyroP_enz_TPP-bd_dom"/>
</dbReference>
<name>A0A6N7INW4_9FIRM</name>
<dbReference type="CDD" id="cd07035">
    <property type="entry name" value="TPP_PYR_POX_like"/>
    <property type="match status" value="1"/>
</dbReference>
<comment type="catalytic activity">
    <reaction evidence="11 12">
        <text>2 pyruvate + H(+) = (2S)-2-acetolactate + CO2</text>
        <dbReference type="Rhea" id="RHEA:25249"/>
        <dbReference type="ChEBI" id="CHEBI:15361"/>
        <dbReference type="ChEBI" id="CHEBI:15378"/>
        <dbReference type="ChEBI" id="CHEBI:16526"/>
        <dbReference type="ChEBI" id="CHEBI:58476"/>
        <dbReference type="EC" id="2.2.1.6"/>
    </reaction>
</comment>
<feature type="domain" description="Thiamine pyrophosphate enzyme TPP-binding" evidence="14">
    <location>
        <begin position="382"/>
        <end position="530"/>
    </location>
</feature>
<evidence type="ECO:0000259" key="15">
    <source>
        <dbReference type="Pfam" id="PF02776"/>
    </source>
</evidence>
<sequence>MKISVAQALVRCLEQEQVDVVFGYPGGAILPVYDALYHSCIKHVLVRHEQGAVHAADGYARATGRVGVCMATSGPGATNLVTGIANAYMDSVPLVIFTGQVPTSQVGTDAFQEVDITGITIPITKHNYLVKNPADLPQVVKNAFHIASTGRPGPVLVDLPKDVAQAEIDYQYPETVNLRGYKPNYKGHPNKINQAAELIRQSKRPVIYAGGGILNSRASAELLELAETISAPVTNTLMGLSSFPGDHPLFLGMLGLHGTRYANLAVTECDLLIALGARFDDRVTSKVAAFAPQASIIHVDIDPAEIGKNVCVHVPIVGDVKLVLQALLPLLEKTDRSPWLARIKELKEQYPLQYSREDGLKPQYIIEELYRQTGGNAVIATDVGQHQMWVAQYYRFKRPNTLISPGGLGTMGFGLPAAVGAQIGLPGEQVILITGDGSFQMNMQELATVREQNLALKIILINNHALGMVRQLQAYYCDGRYMAVDFSFHPDFSTLVKAYGIKGFTLRAEEEVPDVLAAALAEDGPVLVNCLVSPEENVLPMVPIGRGIDETFEE</sequence>
<dbReference type="GO" id="GO:0005948">
    <property type="term" value="C:acetolactate synthase complex"/>
    <property type="evidence" value="ECO:0007669"/>
    <property type="project" value="TreeGrafter"/>
</dbReference>
<dbReference type="RefSeq" id="WP_152945220.1">
    <property type="nucleotide sequence ID" value="NZ_WHYR01000006.1"/>
</dbReference>
<dbReference type="InterPro" id="IPR029035">
    <property type="entry name" value="DHS-like_NAD/FAD-binding_dom"/>
</dbReference>
<dbReference type="NCBIfam" id="TIGR00118">
    <property type="entry name" value="acolac_lg"/>
    <property type="match status" value="1"/>
</dbReference>
<dbReference type="GO" id="GO:0050660">
    <property type="term" value="F:flavin adenine dinucleotide binding"/>
    <property type="evidence" value="ECO:0007669"/>
    <property type="project" value="InterPro"/>
</dbReference>
<evidence type="ECO:0000256" key="10">
    <source>
        <dbReference type="ARBA" id="ARBA00023304"/>
    </source>
</evidence>
<dbReference type="GO" id="GO:0030976">
    <property type="term" value="F:thiamine pyrophosphate binding"/>
    <property type="evidence" value="ECO:0007669"/>
    <property type="project" value="UniProtKB-UniRule"/>
</dbReference>
<dbReference type="FunFam" id="3.40.50.1220:FF:000008">
    <property type="entry name" value="Acetolactate synthase"/>
    <property type="match status" value="1"/>
</dbReference>
<dbReference type="EC" id="2.2.1.6" evidence="4 12"/>
<dbReference type="PANTHER" id="PTHR18968:SF13">
    <property type="entry name" value="ACETOLACTATE SYNTHASE CATALYTIC SUBUNIT, MITOCHONDRIAL"/>
    <property type="match status" value="1"/>
</dbReference>
<dbReference type="UniPathway" id="UPA00047">
    <property type="reaction ID" value="UER00055"/>
</dbReference>
<protein>
    <recommendedName>
        <fullName evidence="4 12">Acetolactate synthase</fullName>
        <ecNumber evidence="4 12">2.2.1.6</ecNumber>
    </recommendedName>
</protein>
<dbReference type="GO" id="GO:0009097">
    <property type="term" value="P:isoleucine biosynthetic process"/>
    <property type="evidence" value="ECO:0007669"/>
    <property type="project" value="UniProtKB-UniPathway"/>
</dbReference>
<dbReference type="InterPro" id="IPR029061">
    <property type="entry name" value="THDP-binding"/>
</dbReference>
<gene>
    <name evidence="16" type="primary">ilvB</name>
    <name evidence="16" type="ORF">GFC01_03225</name>
</gene>
<dbReference type="Gene3D" id="3.40.50.1220">
    <property type="entry name" value="TPP-binding domain"/>
    <property type="match status" value="1"/>
</dbReference>
<dbReference type="Proteomes" id="UP000441717">
    <property type="component" value="Unassembled WGS sequence"/>
</dbReference>
<dbReference type="InterPro" id="IPR012000">
    <property type="entry name" value="Thiamin_PyroP_enz_cen_dom"/>
</dbReference>
<evidence type="ECO:0000313" key="16">
    <source>
        <dbReference type="EMBL" id="MQL51289.1"/>
    </source>
</evidence>
<dbReference type="GO" id="GO:0003984">
    <property type="term" value="F:acetolactate synthase activity"/>
    <property type="evidence" value="ECO:0007669"/>
    <property type="project" value="UniProtKB-EC"/>
</dbReference>
<comment type="similarity">
    <text evidence="3 12">Belongs to the TPP enzyme family.</text>
</comment>
<dbReference type="SUPFAM" id="SSF52518">
    <property type="entry name" value="Thiamin diphosphate-binding fold (THDP-binding)"/>
    <property type="match status" value="2"/>
</dbReference>
<evidence type="ECO:0000256" key="6">
    <source>
        <dbReference type="ARBA" id="ARBA00022679"/>
    </source>
</evidence>
<dbReference type="CDD" id="cd02015">
    <property type="entry name" value="TPP_AHAS"/>
    <property type="match status" value="1"/>
</dbReference>
<comment type="pathway">
    <text evidence="2 12">Amino-acid biosynthesis; L-valine biosynthesis; L-valine from pyruvate: step 1/4.</text>
</comment>
<keyword evidence="7 12" id="KW-0479">Metal-binding</keyword>
<dbReference type="Pfam" id="PF02776">
    <property type="entry name" value="TPP_enzyme_N"/>
    <property type="match status" value="1"/>
</dbReference>
<dbReference type="PROSITE" id="PS00187">
    <property type="entry name" value="TPP_ENZYMES"/>
    <property type="match status" value="1"/>
</dbReference>
<keyword evidence="9 12" id="KW-0786">Thiamine pyrophosphate</keyword>
<comment type="caution">
    <text evidence="16">The sequence shown here is derived from an EMBL/GenBank/DDBJ whole genome shotgun (WGS) entry which is preliminary data.</text>
</comment>
<dbReference type="GO" id="GO:0009099">
    <property type="term" value="P:L-valine biosynthetic process"/>
    <property type="evidence" value="ECO:0007669"/>
    <property type="project" value="UniProtKB-UniPathway"/>
</dbReference>
<dbReference type="OrthoDB" id="4494979at2"/>
<keyword evidence="17" id="KW-1185">Reference proteome</keyword>
<feature type="domain" description="Thiamine pyrophosphate enzyme central" evidence="13">
    <location>
        <begin position="192"/>
        <end position="327"/>
    </location>
</feature>
<comment type="cofactor">
    <cofactor evidence="12">
        <name>thiamine diphosphate</name>
        <dbReference type="ChEBI" id="CHEBI:58937"/>
    </cofactor>
    <text evidence="12">Binds 1 thiamine pyrophosphate per subunit.</text>
</comment>
<comment type="cofactor">
    <cofactor evidence="12">
        <name>Mg(2+)</name>
        <dbReference type="ChEBI" id="CHEBI:18420"/>
    </cofactor>
    <text evidence="12">Binds 1 Mg(2+) ion per subunit.</text>
</comment>
<dbReference type="SUPFAM" id="SSF52467">
    <property type="entry name" value="DHS-like NAD/FAD-binding domain"/>
    <property type="match status" value="1"/>
</dbReference>
<dbReference type="InterPro" id="IPR039368">
    <property type="entry name" value="AHAS_TPP"/>
</dbReference>